<dbReference type="AlphaFoldDB" id="A0AA51YK26"/>
<evidence type="ECO:0000313" key="2">
    <source>
        <dbReference type="Proteomes" id="UP001183006"/>
    </source>
</evidence>
<organism evidence="1 2">
    <name type="scientific">Methanolobus mangrovi</name>
    <dbReference type="NCBI Taxonomy" id="3072977"/>
    <lineage>
        <taxon>Archaea</taxon>
        <taxon>Methanobacteriati</taxon>
        <taxon>Methanobacteriota</taxon>
        <taxon>Stenosarchaea group</taxon>
        <taxon>Methanomicrobia</taxon>
        <taxon>Methanosarcinales</taxon>
        <taxon>Methanosarcinaceae</taxon>
        <taxon>Methanolobus</taxon>
    </lineage>
</organism>
<dbReference type="KEGG" id="mmav:RE476_02755"/>
<keyword evidence="2" id="KW-1185">Reference proteome</keyword>
<dbReference type="RefSeq" id="WP_309308873.1">
    <property type="nucleotide sequence ID" value="NZ_CP133594.1"/>
</dbReference>
<evidence type="ECO:0000313" key="1">
    <source>
        <dbReference type="EMBL" id="WMW22759.1"/>
    </source>
</evidence>
<name>A0AA51YK26_9EURY</name>
<dbReference type="Proteomes" id="UP001183006">
    <property type="component" value="Chromosome"/>
</dbReference>
<accession>A0AA51YK26</accession>
<sequence length="71" mass="8360">MRPKLYATVSKNTTAVLHRVMKEQDCNKSQAVDFIAEYYSKMQNNQREKQVEETAELVIEKLKKEKKLLTL</sequence>
<dbReference type="EMBL" id="CP133594">
    <property type="protein sequence ID" value="WMW22759.1"/>
    <property type="molecule type" value="Genomic_DNA"/>
</dbReference>
<dbReference type="GeneID" id="84229026"/>
<protein>
    <submittedName>
        <fullName evidence="1">Uncharacterized protein</fullName>
    </submittedName>
</protein>
<proteinExistence type="predicted"/>
<gene>
    <name evidence="1" type="ORF">RE476_02755</name>
</gene>
<reference evidence="1" key="1">
    <citation type="submission" date="2023-08" db="EMBL/GenBank/DDBJ databases">
        <title>Methanolobus mangrovi sp. nov. and Methanolobus sediminis sp. nov, two novel methylotrophic methanogens isolated from mangrove sediments in China.</title>
        <authorList>
            <person name="Zhou J."/>
        </authorList>
    </citation>
    <scope>NUCLEOTIDE SEQUENCE</scope>
    <source>
        <strain evidence="1">FTZ2</strain>
    </source>
</reference>